<accession>A0A3R6Z269</accession>
<keyword evidence="2" id="KW-1185">Reference proteome</keyword>
<dbReference type="Proteomes" id="UP000285060">
    <property type="component" value="Unassembled WGS sequence"/>
</dbReference>
<proteinExistence type="predicted"/>
<name>A0A3R6Z269_9STRA</name>
<gene>
    <name evidence="1" type="ORF">DYB32_002749</name>
</gene>
<organism evidence="1 2">
    <name type="scientific">Aphanomyces invadans</name>
    <dbReference type="NCBI Taxonomy" id="157072"/>
    <lineage>
        <taxon>Eukaryota</taxon>
        <taxon>Sar</taxon>
        <taxon>Stramenopiles</taxon>
        <taxon>Oomycota</taxon>
        <taxon>Saprolegniomycetes</taxon>
        <taxon>Saprolegniales</taxon>
        <taxon>Verrucalvaceae</taxon>
        <taxon>Aphanomyces</taxon>
    </lineage>
</organism>
<sequence length="95" mass="10223">MMYVHAPSTTCLTTRLDTTECCAFAAQSTRRTKQLEASDAANVKQITSLQAELDALKTSVQAQMDQAKQTGIAEATTKMQAAGRAAVEEKDQLAQ</sequence>
<comment type="caution">
    <text evidence="1">The sequence shown here is derived from an EMBL/GenBank/DDBJ whole genome shotgun (WGS) entry which is preliminary data.</text>
</comment>
<reference evidence="1 2" key="1">
    <citation type="submission" date="2018-08" db="EMBL/GenBank/DDBJ databases">
        <title>Aphanomyces genome sequencing and annotation.</title>
        <authorList>
            <person name="Minardi D."/>
            <person name="Oidtmann B."/>
            <person name="Van Der Giezen M."/>
            <person name="Studholme D.J."/>
        </authorList>
    </citation>
    <scope>NUCLEOTIDE SEQUENCE [LARGE SCALE GENOMIC DNA]</scope>
    <source>
        <strain evidence="1 2">NJM0002</strain>
    </source>
</reference>
<evidence type="ECO:0000313" key="1">
    <source>
        <dbReference type="EMBL" id="RHY32220.1"/>
    </source>
</evidence>
<dbReference type="VEuPathDB" id="FungiDB:H310_02777"/>
<evidence type="ECO:0000313" key="2">
    <source>
        <dbReference type="Proteomes" id="UP000285060"/>
    </source>
</evidence>
<protein>
    <submittedName>
        <fullName evidence="1">Uncharacterized protein</fullName>
    </submittedName>
</protein>
<dbReference type="EMBL" id="QUSY01000153">
    <property type="protein sequence ID" value="RHY32220.1"/>
    <property type="molecule type" value="Genomic_DNA"/>
</dbReference>
<dbReference type="AlphaFoldDB" id="A0A3R6Z269"/>